<dbReference type="RefSeq" id="WP_181266692.1">
    <property type="nucleotide sequence ID" value="NZ_BAAAGB010000002.1"/>
</dbReference>
<evidence type="ECO:0000313" key="1">
    <source>
        <dbReference type="EMBL" id="MBA1373729.1"/>
    </source>
</evidence>
<dbReference type="EMBL" id="VDES01000001">
    <property type="protein sequence ID" value="MBA1373729.1"/>
    <property type="molecule type" value="Genomic_DNA"/>
</dbReference>
<organism evidence="1 2">
    <name type="scientific">Sphingomonas ursincola</name>
    <dbReference type="NCBI Taxonomy" id="56361"/>
    <lineage>
        <taxon>Bacteria</taxon>
        <taxon>Pseudomonadati</taxon>
        <taxon>Pseudomonadota</taxon>
        <taxon>Alphaproteobacteria</taxon>
        <taxon>Sphingomonadales</taxon>
        <taxon>Sphingomonadaceae</taxon>
        <taxon>Sphingomonas</taxon>
    </lineage>
</organism>
<gene>
    <name evidence="1" type="ORF">FG486_05215</name>
</gene>
<sequence>MIDAFNLAGFLSAHAIWCIEDGEVLIPIFGYMMANGERRLERIELENHEVSVALGKRNLEANQYGAINAVLLYDGRVQLGAEKIDAIIVEIRSYSQLYPEAVLFIPYRSKSSSVKFLVYRPKLVHWKNWDDLDLEAALESFFEGVDAHEHGAAVWNASLDQSL</sequence>
<name>A0A7V8RC48_9SPHN</name>
<protein>
    <submittedName>
        <fullName evidence="1">Uncharacterized protein</fullName>
    </submittedName>
</protein>
<reference evidence="1 2" key="1">
    <citation type="journal article" date="1994" name="Int. J. Syst. Bacteriol.">
        <title>Phylogenetic positions of novel aerobic, bacteriochlorophyll a-containing bacteria and description of Roseococcus thiosulfatophilus gen. nov., sp. nov., Erythromicrobium ramosum gen. nov., sp. nov., and Erythrobacter litoralis sp. nov.</title>
        <authorList>
            <person name="Yurkov V."/>
            <person name="Stackebrandt E."/>
            <person name="Holmes A."/>
            <person name="Fuerst J.A."/>
            <person name="Hugenholtz P."/>
            <person name="Golecki J."/>
            <person name="Gad'on N."/>
            <person name="Gorlenko V.M."/>
            <person name="Kompantseva E.I."/>
            <person name="Drews G."/>
        </authorList>
    </citation>
    <scope>NUCLEOTIDE SEQUENCE [LARGE SCALE GENOMIC DNA]</scope>
    <source>
        <strain evidence="1 2">KR-99</strain>
    </source>
</reference>
<dbReference type="Proteomes" id="UP000589292">
    <property type="component" value="Unassembled WGS sequence"/>
</dbReference>
<accession>A0A7V8RC48</accession>
<dbReference type="AlphaFoldDB" id="A0A7V8RC48"/>
<evidence type="ECO:0000313" key="2">
    <source>
        <dbReference type="Proteomes" id="UP000589292"/>
    </source>
</evidence>
<comment type="caution">
    <text evidence="1">The sequence shown here is derived from an EMBL/GenBank/DDBJ whole genome shotgun (WGS) entry which is preliminary data.</text>
</comment>
<keyword evidence="2" id="KW-1185">Reference proteome</keyword>
<proteinExistence type="predicted"/>